<dbReference type="PANTHER" id="PTHR48079">
    <property type="entry name" value="PROTEIN YEEZ"/>
    <property type="match status" value="1"/>
</dbReference>
<protein>
    <submittedName>
        <fullName evidence="2">Nucleoside-diphosphate-sugar epimerase</fullName>
    </submittedName>
</protein>
<organism evidence="2 3">
    <name type="scientific">Macrophomina phaseolina</name>
    <dbReference type="NCBI Taxonomy" id="35725"/>
    <lineage>
        <taxon>Eukaryota</taxon>
        <taxon>Fungi</taxon>
        <taxon>Dikarya</taxon>
        <taxon>Ascomycota</taxon>
        <taxon>Pezizomycotina</taxon>
        <taxon>Dothideomycetes</taxon>
        <taxon>Dothideomycetes incertae sedis</taxon>
        <taxon>Botryosphaeriales</taxon>
        <taxon>Botryosphaeriaceae</taxon>
        <taxon>Macrophomina</taxon>
    </lineage>
</organism>
<dbReference type="Gene3D" id="3.40.50.720">
    <property type="entry name" value="NAD(P)-binding Rossmann-like Domain"/>
    <property type="match status" value="1"/>
</dbReference>
<proteinExistence type="predicted"/>
<reference evidence="2 3" key="1">
    <citation type="journal article" date="2021" name="Nat. Commun.">
        <title>Genetic determinants of endophytism in the Arabidopsis root mycobiome.</title>
        <authorList>
            <person name="Mesny F."/>
            <person name="Miyauchi S."/>
            <person name="Thiergart T."/>
            <person name="Pickel B."/>
            <person name="Atanasova L."/>
            <person name="Karlsson M."/>
            <person name="Huettel B."/>
            <person name="Barry K.W."/>
            <person name="Haridas S."/>
            <person name="Chen C."/>
            <person name="Bauer D."/>
            <person name="Andreopoulos W."/>
            <person name="Pangilinan J."/>
            <person name="LaButti K."/>
            <person name="Riley R."/>
            <person name="Lipzen A."/>
            <person name="Clum A."/>
            <person name="Drula E."/>
            <person name="Henrissat B."/>
            <person name="Kohler A."/>
            <person name="Grigoriev I.V."/>
            <person name="Martin F.M."/>
            <person name="Hacquard S."/>
        </authorList>
    </citation>
    <scope>NUCLEOTIDE SEQUENCE [LARGE SCALE GENOMIC DNA]</scope>
    <source>
        <strain evidence="2 3">MPI-SDFR-AT-0080</strain>
    </source>
</reference>
<dbReference type="EMBL" id="JAGTJR010000009">
    <property type="protein sequence ID" value="KAH7054468.1"/>
    <property type="molecule type" value="Genomic_DNA"/>
</dbReference>
<dbReference type="InterPro" id="IPR051783">
    <property type="entry name" value="NAD(P)-dependent_oxidoreduct"/>
</dbReference>
<dbReference type="PANTHER" id="PTHR48079:SF6">
    <property type="entry name" value="NAD(P)-BINDING DOMAIN-CONTAINING PROTEIN-RELATED"/>
    <property type="match status" value="1"/>
</dbReference>
<dbReference type="InterPro" id="IPR001509">
    <property type="entry name" value="Epimerase_deHydtase"/>
</dbReference>
<accession>A0ABQ8GFS6</accession>
<evidence type="ECO:0000313" key="3">
    <source>
        <dbReference type="Proteomes" id="UP000774617"/>
    </source>
</evidence>
<sequence length="382" mass="42207">MAPKIFLTGATGYIGGSVFHALYTHHPEYDYTLLLRSEPSPSLRQAYPGAHILRGDYDSLDVLTAAAAAADIVIHNGNSDHAPSLRALLAGLKTPPPQHDGAERKKRKAKHLIHLSGTGLMSDFRRGPCGSANPRVYSDEWADTLAVLEAGDEPLHGETERIIRETWEEEERRRGREAGADGEGDVAAVEVQTAVVRPSDIYGRGIGVGRKSSFWVPWYVREVLGTGEEEGVGAAFFVGQGGNRRGWVHLEDVVDAYLRLVERAAEGCEEGWGKEGYYHITSQEYSQFEVAEAVGRILHKKGLIKEKNPKQVPLEQVDKMLAPLGFPLIARYLFASNARTVAKRTRALLGWEPKAPSLWEALEQDIDDAINAMGDRAYFRLR</sequence>
<feature type="domain" description="NAD-dependent epimerase/dehydratase" evidence="1">
    <location>
        <begin position="190"/>
        <end position="266"/>
    </location>
</feature>
<keyword evidence="3" id="KW-1185">Reference proteome</keyword>
<name>A0ABQ8GFS6_9PEZI</name>
<comment type="caution">
    <text evidence="2">The sequence shown here is derived from an EMBL/GenBank/DDBJ whole genome shotgun (WGS) entry which is preliminary data.</text>
</comment>
<evidence type="ECO:0000313" key="2">
    <source>
        <dbReference type="EMBL" id="KAH7054468.1"/>
    </source>
</evidence>
<dbReference type="InterPro" id="IPR036291">
    <property type="entry name" value="NAD(P)-bd_dom_sf"/>
</dbReference>
<dbReference type="Proteomes" id="UP000774617">
    <property type="component" value="Unassembled WGS sequence"/>
</dbReference>
<dbReference type="SUPFAM" id="SSF51735">
    <property type="entry name" value="NAD(P)-binding Rossmann-fold domains"/>
    <property type="match status" value="1"/>
</dbReference>
<dbReference type="Pfam" id="PF01370">
    <property type="entry name" value="Epimerase"/>
    <property type="match status" value="1"/>
</dbReference>
<evidence type="ECO:0000259" key="1">
    <source>
        <dbReference type="Pfam" id="PF01370"/>
    </source>
</evidence>
<gene>
    <name evidence="2" type="ORF">B0J12DRAFT_454316</name>
</gene>